<evidence type="ECO:0000313" key="2">
    <source>
        <dbReference type="EMBL" id="JAH92432.1"/>
    </source>
</evidence>
<dbReference type="EMBL" id="GBXM01016145">
    <property type="protein sequence ID" value="JAH92432.1"/>
    <property type="molecule type" value="Transcribed_RNA"/>
</dbReference>
<proteinExistence type="predicted"/>
<protein>
    <submittedName>
        <fullName evidence="2">Uncharacterized protein</fullName>
    </submittedName>
</protein>
<keyword evidence="1" id="KW-0472">Membrane</keyword>
<dbReference type="AlphaFoldDB" id="A0A0E9WPZ6"/>
<keyword evidence="1" id="KW-0812">Transmembrane</keyword>
<keyword evidence="1" id="KW-1133">Transmembrane helix</keyword>
<reference evidence="2" key="2">
    <citation type="journal article" date="2015" name="Fish Shellfish Immunol.">
        <title>Early steps in the European eel (Anguilla anguilla)-Vibrio vulnificus interaction in the gills: Role of the RtxA13 toxin.</title>
        <authorList>
            <person name="Callol A."/>
            <person name="Pajuelo D."/>
            <person name="Ebbesson L."/>
            <person name="Teles M."/>
            <person name="MacKenzie S."/>
            <person name="Amaro C."/>
        </authorList>
    </citation>
    <scope>NUCLEOTIDE SEQUENCE</scope>
</reference>
<feature type="transmembrane region" description="Helical" evidence="1">
    <location>
        <begin position="7"/>
        <end position="26"/>
    </location>
</feature>
<sequence>MHYFSKSFFWFFVFLFFPTVILGTFFTNGKTPFCNTSIFPHCER</sequence>
<reference evidence="2" key="1">
    <citation type="submission" date="2014-11" db="EMBL/GenBank/DDBJ databases">
        <authorList>
            <person name="Amaro Gonzalez C."/>
        </authorList>
    </citation>
    <scope>NUCLEOTIDE SEQUENCE</scope>
</reference>
<name>A0A0E9WPZ6_ANGAN</name>
<organism evidence="2">
    <name type="scientific">Anguilla anguilla</name>
    <name type="common">European freshwater eel</name>
    <name type="synonym">Muraena anguilla</name>
    <dbReference type="NCBI Taxonomy" id="7936"/>
    <lineage>
        <taxon>Eukaryota</taxon>
        <taxon>Metazoa</taxon>
        <taxon>Chordata</taxon>
        <taxon>Craniata</taxon>
        <taxon>Vertebrata</taxon>
        <taxon>Euteleostomi</taxon>
        <taxon>Actinopterygii</taxon>
        <taxon>Neopterygii</taxon>
        <taxon>Teleostei</taxon>
        <taxon>Anguilliformes</taxon>
        <taxon>Anguillidae</taxon>
        <taxon>Anguilla</taxon>
    </lineage>
</organism>
<evidence type="ECO:0000256" key="1">
    <source>
        <dbReference type="SAM" id="Phobius"/>
    </source>
</evidence>
<accession>A0A0E9WPZ6</accession>